<dbReference type="PaxDb" id="3635-A0A1U8NWC0"/>
<keyword evidence="2" id="KW-1185">Reference proteome</keyword>
<dbReference type="Proteomes" id="UP000818029">
    <property type="component" value="Chromosome A07"/>
</dbReference>
<organism evidence="2 3">
    <name type="scientific">Gossypium hirsutum</name>
    <name type="common">Upland cotton</name>
    <name type="synonym">Gossypium mexicanum</name>
    <dbReference type="NCBI Taxonomy" id="3635"/>
    <lineage>
        <taxon>Eukaryota</taxon>
        <taxon>Viridiplantae</taxon>
        <taxon>Streptophyta</taxon>
        <taxon>Embryophyta</taxon>
        <taxon>Tracheophyta</taxon>
        <taxon>Spermatophyta</taxon>
        <taxon>Magnoliopsida</taxon>
        <taxon>eudicotyledons</taxon>
        <taxon>Gunneridae</taxon>
        <taxon>Pentapetalae</taxon>
        <taxon>rosids</taxon>
        <taxon>malvids</taxon>
        <taxon>Malvales</taxon>
        <taxon>Malvaceae</taxon>
        <taxon>Malvoideae</taxon>
        <taxon>Gossypium</taxon>
    </lineage>
</organism>
<dbReference type="PANTHER" id="PTHR33116">
    <property type="entry name" value="REVERSE TRANSCRIPTASE ZINC-BINDING DOMAIN-CONTAINING PROTEIN-RELATED-RELATED"/>
    <property type="match status" value="1"/>
</dbReference>
<dbReference type="KEGG" id="ghi:107952415"/>
<dbReference type="SUPFAM" id="SSF56219">
    <property type="entry name" value="DNase I-like"/>
    <property type="match status" value="1"/>
</dbReference>
<name>A0A1U8NWC0_GOSHI</name>
<accession>A0A1U8NWC0</accession>
<evidence type="ECO:0000313" key="3">
    <source>
        <dbReference type="RefSeq" id="XP_016743160.2"/>
    </source>
</evidence>
<dbReference type="STRING" id="3635.A0A1U8NWC0"/>
<sequence length="424" mass="49053">MEKVQPSCRFHFGIDVDSVGSRGGLSLAWQGDANIMLQSFSNRHIDVIIEDVGDQKKWRFTGFYGSPYTHDRDDSWNLLRRLSNNEEYPWLVCKDFNEILYGFEKKRGLPRDERRMEAFRKTLEDCSLVDVGYLVFNENVGENFLPSRGLRQGDPLSMFLFLLCGEGLSSLMQLARTRNIIKGVKVSQSGPTISHLLFTDDCILFAEATERGAQLLKQVLNEYERSSGQCVNYDKSIVFFSSNTQERERVAVSNILRVRRSTDPKRYLGLPNMVERKKRSSFQNLKDRFKQRIDNWSIRYLSQEGKEVFIKAILQSIPTYTMACFQLPKTLCAELEGIIAKYRWQKKHNRKGIHWCAWKDLCLLKEDGGLGFRNLAKFNVELLAKPGWRLIKSPNSLLAYVLKAKYYPNSNFYKARLGNLPSLT</sequence>
<dbReference type="PANTHER" id="PTHR33116:SF86">
    <property type="entry name" value="REVERSE TRANSCRIPTASE DOMAIN-CONTAINING PROTEIN"/>
    <property type="match status" value="1"/>
</dbReference>
<gene>
    <name evidence="3" type="primary">LOC107952415</name>
</gene>
<reference evidence="3" key="2">
    <citation type="submission" date="2025-08" db="UniProtKB">
        <authorList>
            <consortium name="RefSeq"/>
        </authorList>
    </citation>
    <scope>IDENTIFICATION</scope>
</reference>
<protein>
    <recommendedName>
        <fullName evidence="1">Reverse transcriptase domain-containing protein</fullName>
    </recommendedName>
</protein>
<evidence type="ECO:0000313" key="2">
    <source>
        <dbReference type="Proteomes" id="UP000818029"/>
    </source>
</evidence>
<feature type="domain" description="Reverse transcriptase" evidence="1">
    <location>
        <begin position="130"/>
        <end position="270"/>
    </location>
</feature>
<dbReference type="Gene3D" id="3.60.10.10">
    <property type="entry name" value="Endonuclease/exonuclease/phosphatase"/>
    <property type="match status" value="1"/>
</dbReference>
<dbReference type="AlphaFoldDB" id="A0A1U8NWC0"/>
<dbReference type="RefSeq" id="XP_016743160.2">
    <property type="nucleotide sequence ID" value="XM_016887671.2"/>
</dbReference>
<dbReference type="Pfam" id="PF00078">
    <property type="entry name" value="RVT_1"/>
    <property type="match status" value="1"/>
</dbReference>
<reference evidence="2" key="1">
    <citation type="journal article" date="2020" name="Nat. Genet.">
        <title>Genomic diversifications of five Gossypium allopolyploid species and their impact on cotton improvement.</title>
        <authorList>
            <person name="Chen Z.J."/>
            <person name="Sreedasyam A."/>
            <person name="Ando A."/>
            <person name="Song Q."/>
            <person name="De Santiago L.M."/>
            <person name="Hulse-Kemp A.M."/>
            <person name="Ding M."/>
            <person name="Ye W."/>
            <person name="Kirkbride R.C."/>
            <person name="Jenkins J."/>
            <person name="Plott C."/>
            <person name="Lovell J."/>
            <person name="Lin Y.M."/>
            <person name="Vaughn R."/>
            <person name="Liu B."/>
            <person name="Simpson S."/>
            <person name="Scheffler B.E."/>
            <person name="Wen L."/>
            <person name="Saski C.A."/>
            <person name="Grover C.E."/>
            <person name="Hu G."/>
            <person name="Conover J.L."/>
            <person name="Carlson J.W."/>
            <person name="Shu S."/>
            <person name="Boston L.B."/>
            <person name="Williams M."/>
            <person name="Peterson D.G."/>
            <person name="McGee K."/>
            <person name="Jones D.C."/>
            <person name="Wendel J.F."/>
            <person name="Stelly D.M."/>
            <person name="Grimwood J."/>
            <person name="Schmutz J."/>
        </authorList>
    </citation>
    <scope>NUCLEOTIDE SEQUENCE [LARGE SCALE GENOMIC DNA]</scope>
    <source>
        <strain evidence="2">cv. TM-1</strain>
    </source>
</reference>
<evidence type="ECO:0000259" key="1">
    <source>
        <dbReference type="Pfam" id="PF00078"/>
    </source>
</evidence>
<dbReference type="GeneID" id="107952415"/>
<proteinExistence type="predicted"/>
<dbReference type="InterPro" id="IPR036691">
    <property type="entry name" value="Endo/exonu/phosph_ase_sf"/>
</dbReference>
<dbReference type="InterPro" id="IPR000477">
    <property type="entry name" value="RT_dom"/>
</dbReference>